<dbReference type="Proteomes" id="UP000265520">
    <property type="component" value="Unassembled WGS sequence"/>
</dbReference>
<evidence type="ECO:0000313" key="2">
    <source>
        <dbReference type="Proteomes" id="UP000265520"/>
    </source>
</evidence>
<dbReference type="AlphaFoldDB" id="A0A392TIS2"/>
<dbReference type="EMBL" id="LXQA010575510">
    <property type="protein sequence ID" value="MCI60110.1"/>
    <property type="molecule type" value="Genomic_DNA"/>
</dbReference>
<accession>A0A392TIS2</accession>
<comment type="caution">
    <text evidence="1">The sequence shown here is derived from an EMBL/GenBank/DDBJ whole genome shotgun (WGS) entry which is preliminary data.</text>
</comment>
<keyword evidence="2" id="KW-1185">Reference proteome</keyword>
<evidence type="ECO:0000313" key="1">
    <source>
        <dbReference type="EMBL" id="MCI60110.1"/>
    </source>
</evidence>
<organism evidence="1 2">
    <name type="scientific">Trifolium medium</name>
    <dbReference type="NCBI Taxonomy" id="97028"/>
    <lineage>
        <taxon>Eukaryota</taxon>
        <taxon>Viridiplantae</taxon>
        <taxon>Streptophyta</taxon>
        <taxon>Embryophyta</taxon>
        <taxon>Tracheophyta</taxon>
        <taxon>Spermatophyta</taxon>
        <taxon>Magnoliopsida</taxon>
        <taxon>eudicotyledons</taxon>
        <taxon>Gunneridae</taxon>
        <taxon>Pentapetalae</taxon>
        <taxon>rosids</taxon>
        <taxon>fabids</taxon>
        <taxon>Fabales</taxon>
        <taxon>Fabaceae</taxon>
        <taxon>Papilionoideae</taxon>
        <taxon>50 kb inversion clade</taxon>
        <taxon>NPAAA clade</taxon>
        <taxon>Hologalegina</taxon>
        <taxon>IRL clade</taxon>
        <taxon>Trifolieae</taxon>
        <taxon>Trifolium</taxon>
    </lineage>
</organism>
<protein>
    <submittedName>
        <fullName evidence="1">Uncharacterized protein</fullName>
    </submittedName>
</protein>
<sequence length="89" mass="9638">SPGKQTGTRDNAVDVDIVSSVKRNLEKTHEPCIARRSRNRLGKAVTAVGEKTESPKQGKKTLAPGALKSVLYGPKRTWSKGILPVESKK</sequence>
<name>A0A392TIS2_9FABA</name>
<reference evidence="1 2" key="1">
    <citation type="journal article" date="2018" name="Front. Plant Sci.">
        <title>Red Clover (Trifolium pratense) and Zigzag Clover (T. medium) - A Picture of Genomic Similarities and Differences.</title>
        <authorList>
            <person name="Dluhosova J."/>
            <person name="Istvanek J."/>
            <person name="Nedelnik J."/>
            <person name="Repkova J."/>
        </authorList>
    </citation>
    <scope>NUCLEOTIDE SEQUENCE [LARGE SCALE GENOMIC DNA]</scope>
    <source>
        <strain evidence="2">cv. 10/8</strain>
        <tissue evidence="1">Leaf</tissue>
    </source>
</reference>
<feature type="non-terminal residue" evidence="1">
    <location>
        <position position="1"/>
    </location>
</feature>
<proteinExistence type="predicted"/>
<feature type="non-terminal residue" evidence="1">
    <location>
        <position position="89"/>
    </location>
</feature>